<feature type="transmembrane region" description="Helical" evidence="19">
    <location>
        <begin position="171"/>
        <end position="190"/>
    </location>
</feature>
<dbReference type="AlphaFoldDB" id="A0A1H6RAZ3"/>
<keyword evidence="10 18" id="KW-0808">Transferase</keyword>
<evidence type="ECO:0000313" key="20">
    <source>
        <dbReference type="EMBL" id="SEI48950.1"/>
    </source>
</evidence>
<evidence type="ECO:0000256" key="3">
    <source>
        <dbReference type="ARBA" id="ARBA00005119"/>
    </source>
</evidence>
<dbReference type="GO" id="GO:0004605">
    <property type="term" value="F:phosphatidate cytidylyltransferase activity"/>
    <property type="evidence" value="ECO:0007669"/>
    <property type="project" value="UniProtKB-EC"/>
</dbReference>
<evidence type="ECO:0000256" key="15">
    <source>
        <dbReference type="ARBA" id="ARBA00023136"/>
    </source>
</evidence>
<evidence type="ECO:0000256" key="14">
    <source>
        <dbReference type="ARBA" id="ARBA00023098"/>
    </source>
</evidence>
<dbReference type="PANTHER" id="PTHR46382:SF1">
    <property type="entry name" value="PHOSPHATIDATE CYTIDYLYLTRANSFERASE"/>
    <property type="match status" value="1"/>
</dbReference>
<organism evidence="20 21">
    <name type="scientific">Alkalibacterium gilvum</name>
    <dbReference type="NCBI Taxonomy" id="1130080"/>
    <lineage>
        <taxon>Bacteria</taxon>
        <taxon>Bacillati</taxon>
        <taxon>Bacillota</taxon>
        <taxon>Bacilli</taxon>
        <taxon>Lactobacillales</taxon>
        <taxon>Carnobacteriaceae</taxon>
        <taxon>Alkalibacterium</taxon>
    </lineage>
</organism>
<evidence type="ECO:0000256" key="5">
    <source>
        <dbReference type="ARBA" id="ARBA00010185"/>
    </source>
</evidence>
<evidence type="ECO:0000256" key="1">
    <source>
        <dbReference type="ARBA" id="ARBA00001698"/>
    </source>
</evidence>
<keyword evidence="8" id="KW-1003">Cell membrane</keyword>
<evidence type="ECO:0000256" key="19">
    <source>
        <dbReference type="SAM" id="Phobius"/>
    </source>
</evidence>
<keyword evidence="12 18" id="KW-0548">Nucleotidyltransferase</keyword>
<dbReference type="OrthoDB" id="9799199at2"/>
<evidence type="ECO:0000256" key="7">
    <source>
        <dbReference type="ARBA" id="ARBA00019373"/>
    </source>
</evidence>
<evidence type="ECO:0000256" key="10">
    <source>
        <dbReference type="ARBA" id="ARBA00022679"/>
    </source>
</evidence>
<feature type="transmembrane region" description="Helical" evidence="19">
    <location>
        <begin position="6"/>
        <end position="38"/>
    </location>
</feature>
<comment type="subcellular location">
    <subcellularLocation>
        <location evidence="2">Cell membrane</location>
        <topology evidence="2">Multi-pass membrane protein</topology>
    </subcellularLocation>
</comment>
<comment type="pathway">
    <text evidence="3 18">Phospholipid metabolism; CDP-diacylglycerol biosynthesis; CDP-diacylglycerol from sn-glycerol 3-phosphate: step 3/3.</text>
</comment>
<evidence type="ECO:0000256" key="16">
    <source>
        <dbReference type="ARBA" id="ARBA00023209"/>
    </source>
</evidence>
<protein>
    <recommendedName>
        <fullName evidence="7 18">Phosphatidate cytidylyltransferase</fullName>
        <ecNumber evidence="6 18">2.7.7.41</ecNumber>
    </recommendedName>
</protein>
<dbReference type="GO" id="GO:0016024">
    <property type="term" value="P:CDP-diacylglycerol biosynthetic process"/>
    <property type="evidence" value="ECO:0007669"/>
    <property type="project" value="UniProtKB-UniPathway"/>
</dbReference>
<dbReference type="RefSeq" id="WP_091631828.1">
    <property type="nucleotide sequence ID" value="NZ_FNYW01000001.1"/>
</dbReference>
<feature type="transmembrane region" description="Helical" evidence="19">
    <location>
        <begin position="50"/>
        <end position="72"/>
    </location>
</feature>
<dbReference type="EMBL" id="FNYW01000001">
    <property type="protein sequence ID" value="SEI48950.1"/>
    <property type="molecule type" value="Genomic_DNA"/>
</dbReference>
<sequence length="259" mass="28270">MFTRVITALIAVALFIPLVWIGSWPLVIGMAIIATIGLSEFLRMKKMRLLSFPSLLSLASVFIIVLSVSLPILSAVEVFSRIIVLTMVLLFLYSLVFQKTTTKDIAEIILMLSYVGIGFYAFVALRATNLLLLALVLVVIWATDSGAYLIGRKIGKTKLAPKISPNKTVEGALGGTLLASTLVFIYLFFFPLSDSLFATFFLMVIISVTGQVGDLLESKLKREYGTKDSGNILPGHGGILDRFDSMLLVLNVLFILGVV</sequence>
<feature type="transmembrane region" description="Helical" evidence="19">
    <location>
        <begin position="78"/>
        <end position="96"/>
    </location>
</feature>
<keyword evidence="14" id="KW-0443">Lipid metabolism</keyword>
<dbReference type="InterPro" id="IPR000374">
    <property type="entry name" value="PC_trans"/>
</dbReference>
<keyword evidence="13 19" id="KW-1133">Transmembrane helix</keyword>
<accession>A0A1H6RAZ3</accession>
<keyword evidence="11 18" id="KW-0812">Transmembrane</keyword>
<evidence type="ECO:0000256" key="8">
    <source>
        <dbReference type="ARBA" id="ARBA00022475"/>
    </source>
</evidence>
<evidence type="ECO:0000256" key="11">
    <source>
        <dbReference type="ARBA" id="ARBA00022692"/>
    </source>
</evidence>
<dbReference type="PANTHER" id="PTHR46382">
    <property type="entry name" value="PHOSPHATIDATE CYTIDYLYLTRANSFERASE"/>
    <property type="match status" value="1"/>
</dbReference>
<feature type="transmembrane region" description="Helical" evidence="19">
    <location>
        <begin position="108"/>
        <end position="125"/>
    </location>
</feature>
<evidence type="ECO:0000313" key="21">
    <source>
        <dbReference type="Proteomes" id="UP000198564"/>
    </source>
</evidence>
<dbReference type="PROSITE" id="PS01315">
    <property type="entry name" value="CDS"/>
    <property type="match status" value="1"/>
</dbReference>
<dbReference type="Pfam" id="PF01148">
    <property type="entry name" value="CTP_transf_1"/>
    <property type="match status" value="1"/>
</dbReference>
<keyword evidence="9" id="KW-0444">Lipid biosynthesis</keyword>
<evidence type="ECO:0000256" key="6">
    <source>
        <dbReference type="ARBA" id="ARBA00012487"/>
    </source>
</evidence>
<dbReference type="EC" id="2.7.7.41" evidence="6 18"/>
<evidence type="ECO:0000256" key="18">
    <source>
        <dbReference type="RuleBase" id="RU003938"/>
    </source>
</evidence>
<keyword evidence="21" id="KW-1185">Reference proteome</keyword>
<dbReference type="GO" id="GO:0005886">
    <property type="term" value="C:plasma membrane"/>
    <property type="evidence" value="ECO:0007669"/>
    <property type="project" value="UniProtKB-SubCell"/>
</dbReference>
<evidence type="ECO:0000256" key="4">
    <source>
        <dbReference type="ARBA" id="ARBA00005189"/>
    </source>
</evidence>
<dbReference type="STRING" id="1130080.SAMN04488113_101109"/>
<name>A0A1H6RAZ3_9LACT</name>
<comment type="pathway">
    <text evidence="4">Lipid metabolism.</text>
</comment>
<evidence type="ECO:0000256" key="9">
    <source>
        <dbReference type="ARBA" id="ARBA00022516"/>
    </source>
</evidence>
<gene>
    <name evidence="20" type="ORF">SAMN04488113_101109</name>
</gene>
<dbReference type="Proteomes" id="UP000198564">
    <property type="component" value="Unassembled WGS sequence"/>
</dbReference>
<keyword evidence="16" id="KW-0594">Phospholipid biosynthesis</keyword>
<evidence type="ECO:0000256" key="12">
    <source>
        <dbReference type="ARBA" id="ARBA00022695"/>
    </source>
</evidence>
<keyword evidence="17" id="KW-1208">Phospholipid metabolism</keyword>
<feature type="transmembrane region" description="Helical" evidence="19">
    <location>
        <begin position="196"/>
        <end position="216"/>
    </location>
</feature>
<comment type="similarity">
    <text evidence="5 18">Belongs to the CDS family.</text>
</comment>
<dbReference type="UniPathway" id="UPA00557">
    <property type="reaction ID" value="UER00614"/>
</dbReference>
<proteinExistence type="inferred from homology"/>
<comment type="catalytic activity">
    <reaction evidence="1 18">
        <text>a 1,2-diacyl-sn-glycero-3-phosphate + CTP + H(+) = a CDP-1,2-diacyl-sn-glycerol + diphosphate</text>
        <dbReference type="Rhea" id="RHEA:16229"/>
        <dbReference type="ChEBI" id="CHEBI:15378"/>
        <dbReference type="ChEBI" id="CHEBI:33019"/>
        <dbReference type="ChEBI" id="CHEBI:37563"/>
        <dbReference type="ChEBI" id="CHEBI:58332"/>
        <dbReference type="ChEBI" id="CHEBI:58608"/>
        <dbReference type="EC" id="2.7.7.41"/>
    </reaction>
</comment>
<evidence type="ECO:0000256" key="13">
    <source>
        <dbReference type="ARBA" id="ARBA00022989"/>
    </source>
</evidence>
<keyword evidence="15 19" id="KW-0472">Membrane</keyword>
<feature type="transmembrane region" description="Helical" evidence="19">
    <location>
        <begin position="131"/>
        <end position="150"/>
    </location>
</feature>
<evidence type="ECO:0000256" key="17">
    <source>
        <dbReference type="ARBA" id="ARBA00023264"/>
    </source>
</evidence>
<reference evidence="21" key="1">
    <citation type="submission" date="2016-10" db="EMBL/GenBank/DDBJ databases">
        <authorList>
            <person name="Varghese N."/>
            <person name="Submissions S."/>
        </authorList>
    </citation>
    <scope>NUCLEOTIDE SEQUENCE [LARGE SCALE GENOMIC DNA]</scope>
    <source>
        <strain evidence="21">DSM 25751</strain>
    </source>
</reference>
<evidence type="ECO:0000256" key="2">
    <source>
        <dbReference type="ARBA" id="ARBA00004651"/>
    </source>
</evidence>